<dbReference type="GeneID" id="30965711"/>
<evidence type="ECO:0000313" key="1">
    <source>
        <dbReference type="EMBL" id="ODV58508.1"/>
    </source>
</evidence>
<dbReference type="AlphaFoldDB" id="A0A1D2VA31"/>
<dbReference type="RefSeq" id="XP_020044815.1">
    <property type="nucleotide sequence ID" value="XM_020192075.1"/>
</dbReference>
<dbReference type="Proteomes" id="UP000095038">
    <property type="component" value="Unassembled WGS sequence"/>
</dbReference>
<gene>
    <name evidence="1" type="ORF">ASCRUDRAFT_72446</name>
</gene>
<protein>
    <submittedName>
        <fullName evidence="1">Uncharacterized protein</fullName>
    </submittedName>
</protein>
<dbReference type="InParanoid" id="A0A1D2VA31"/>
<name>A0A1D2VA31_9ASCO</name>
<reference evidence="2" key="1">
    <citation type="submission" date="2016-05" db="EMBL/GenBank/DDBJ databases">
        <title>Comparative genomics of biotechnologically important yeasts.</title>
        <authorList>
            <consortium name="DOE Joint Genome Institute"/>
            <person name="Riley R."/>
            <person name="Haridas S."/>
            <person name="Wolfe K.H."/>
            <person name="Lopes M.R."/>
            <person name="Hittinger C.T."/>
            <person name="Goker M."/>
            <person name="Salamov A."/>
            <person name="Wisecaver J."/>
            <person name="Long T.M."/>
            <person name="Aerts A.L."/>
            <person name="Barry K."/>
            <person name="Choi C."/>
            <person name="Clum A."/>
            <person name="Coughlan A.Y."/>
            <person name="Deshpande S."/>
            <person name="Douglass A.P."/>
            <person name="Hanson S.J."/>
            <person name="Klenk H.-P."/>
            <person name="Labutti K."/>
            <person name="Lapidus A."/>
            <person name="Lindquist E."/>
            <person name="Lipzen A."/>
            <person name="Meier-Kolthoff J.P."/>
            <person name="Ohm R.A."/>
            <person name="Otillar R.P."/>
            <person name="Pangilinan J."/>
            <person name="Peng Y."/>
            <person name="Rokas A."/>
            <person name="Rosa C.A."/>
            <person name="Scheuner C."/>
            <person name="Sibirny A.A."/>
            <person name="Slot J.C."/>
            <person name="Stielow J.B."/>
            <person name="Sun H."/>
            <person name="Kurtzman C.P."/>
            <person name="Blackwell M."/>
            <person name="Grigoriev I.V."/>
            <person name="Jeffries T.W."/>
        </authorList>
    </citation>
    <scope>NUCLEOTIDE SEQUENCE [LARGE SCALE GENOMIC DNA]</scope>
    <source>
        <strain evidence="2">DSM 1968</strain>
    </source>
</reference>
<evidence type="ECO:0000313" key="2">
    <source>
        <dbReference type="Proteomes" id="UP000095038"/>
    </source>
</evidence>
<sequence>MKLYQTDNLSRDSNENSPAKTALFAMLPNPNEIMLPVEDTKIDSKSNADDINNDADELECYNDIINHLHELLPESTSIEIDDSTIINNSCKQLKSVLRSEIHDNNNDTFQAIKRFENSKIISSMI</sequence>
<organism evidence="1 2">
    <name type="scientific">Ascoidea rubescens DSM 1968</name>
    <dbReference type="NCBI Taxonomy" id="1344418"/>
    <lineage>
        <taxon>Eukaryota</taxon>
        <taxon>Fungi</taxon>
        <taxon>Dikarya</taxon>
        <taxon>Ascomycota</taxon>
        <taxon>Saccharomycotina</taxon>
        <taxon>Saccharomycetes</taxon>
        <taxon>Ascoideaceae</taxon>
        <taxon>Ascoidea</taxon>
    </lineage>
</organism>
<proteinExistence type="predicted"/>
<keyword evidence="2" id="KW-1185">Reference proteome</keyword>
<dbReference type="EMBL" id="KV454491">
    <property type="protein sequence ID" value="ODV58508.1"/>
    <property type="molecule type" value="Genomic_DNA"/>
</dbReference>
<accession>A0A1D2VA31</accession>